<accession>A0A4S4LXG0</accession>
<name>A0A4S4LXG0_9AGAM</name>
<feature type="region of interest" description="Disordered" evidence="2">
    <location>
        <begin position="1"/>
        <end position="75"/>
    </location>
</feature>
<keyword evidence="1" id="KW-0175">Coiled coil</keyword>
<feature type="coiled-coil region" evidence="1">
    <location>
        <begin position="430"/>
        <end position="457"/>
    </location>
</feature>
<feature type="region of interest" description="Disordered" evidence="2">
    <location>
        <begin position="707"/>
        <end position="753"/>
    </location>
</feature>
<evidence type="ECO:0000256" key="1">
    <source>
        <dbReference type="SAM" id="Coils"/>
    </source>
</evidence>
<feature type="compositionally biased region" description="Low complexity" evidence="2">
    <location>
        <begin position="115"/>
        <end position="138"/>
    </location>
</feature>
<feature type="region of interest" description="Disordered" evidence="2">
    <location>
        <begin position="113"/>
        <end position="138"/>
    </location>
</feature>
<keyword evidence="4" id="KW-1185">Reference proteome</keyword>
<evidence type="ECO:0000313" key="4">
    <source>
        <dbReference type="Proteomes" id="UP000310158"/>
    </source>
</evidence>
<feature type="compositionally biased region" description="Low complexity" evidence="2">
    <location>
        <begin position="737"/>
        <end position="753"/>
    </location>
</feature>
<sequence>MARATRSAKQQDDKPKDLLTDVTNPGPARVKGASKKRKRASIAEHEDQPASKLPRNGEAVIKEEEQGESAIAENELEPLEFQGAGDVSMNSEDAQRILDILEMVDTQGLLDRVFPLPADPADSSSSPNHQQSQQQSYSFRTLLKESSRHPLRVLHSAVQHLLPVFAHPRSRPSEPAAQQLKFCNLALSLLDQSSFHTCPAALNLETIIPDRPDAVHDADENDAGSSAPSLSSANITRKHKYALMQKLPTGDWWTSLNSDFPSGIDDKELKDLSTAHAELVAILPSASTSLVPAASTSSIPTLGLYTQKPSRTKQTVPPARSISSGAFLDYGPYSSFAPTFDQEGVELGRVGLGEVLSAKEKAKRLEKAYSVQSRRTPPRDAPVTEDVEMQDSACDVQDVTAERTAGAFDEALEALLPPDQVTLIKEALGSLELEAAVQELLDRNARALRRLEELQLQRLGGLGGGSSTVEVGSEEWNVAQGIVDSLALLASFRPCSSKDSSTLIPPPSVLRKLHRTLPSEPSEGWYGTLPPTRGTALRDDSTIRIKSGVSVPASQPTPATPAAVAVPTAPTLYGGKAATPATPYGGYGYQNYASGQYRSGYAYTPGATNTYYPNAYAQSATGTAASQYTNQQYTGAGQTQYSYGSWYNYQPAAQQKPGTPQPAAALPTSYASFFNAAQPQRAVANTVTAATAGKPYTGVAWPSGTGGYAPTLPMNARPTQGTQPPGTPTPQVGGGYQYYPGYQQPQPAQTGQR</sequence>
<proteinExistence type="predicted"/>
<feature type="region of interest" description="Disordered" evidence="2">
    <location>
        <begin position="368"/>
        <end position="391"/>
    </location>
</feature>
<dbReference type="OrthoDB" id="21648at2759"/>
<feature type="compositionally biased region" description="Basic and acidic residues" evidence="2">
    <location>
        <begin position="9"/>
        <end position="19"/>
    </location>
</feature>
<gene>
    <name evidence="3" type="ORF">EW146_g3546</name>
</gene>
<organism evidence="3 4">
    <name type="scientific">Bondarzewia mesenterica</name>
    <dbReference type="NCBI Taxonomy" id="1095465"/>
    <lineage>
        <taxon>Eukaryota</taxon>
        <taxon>Fungi</taxon>
        <taxon>Dikarya</taxon>
        <taxon>Basidiomycota</taxon>
        <taxon>Agaricomycotina</taxon>
        <taxon>Agaricomycetes</taxon>
        <taxon>Russulales</taxon>
        <taxon>Bondarzewiaceae</taxon>
        <taxon>Bondarzewia</taxon>
    </lineage>
</organism>
<dbReference type="AlphaFoldDB" id="A0A4S4LXG0"/>
<evidence type="ECO:0000256" key="2">
    <source>
        <dbReference type="SAM" id="MobiDB-lite"/>
    </source>
</evidence>
<dbReference type="EMBL" id="SGPL01000120">
    <property type="protein sequence ID" value="THH17222.1"/>
    <property type="molecule type" value="Genomic_DNA"/>
</dbReference>
<reference evidence="3 4" key="1">
    <citation type="submission" date="2019-02" db="EMBL/GenBank/DDBJ databases">
        <title>Genome sequencing of the rare red list fungi Bondarzewia mesenterica.</title>
        <authorList>
            <person name="Buettner E."/>
            <person name="Kellner H."/>
        </authorList>
    </citation>
    <scope>NUCLEOTIDE SEQUENCE [LARGE SCALE GENOMIC DNA]</scope>
    <source>
        <strain evidence="3 4">DSM 108281</strain>
    </source>
</reference>
<dbReference type="Proteomes" id="UP000310158">
    <property type="component" value="Unassembled WGS sequence"/>
</dbReference>
<evidence type="ECO:0000313" key="3">
    <source>
        <dbReference type="EMBL" id="THH17222.1"/>
    </source>
</evidence>
<comment type="caution">
    <text evidence="3">The sequence shown here is derived from an EMBL/GenBank/DDBJ whole genome shotgun (WGS) entry which is preliminary data.</text>
</comment>
<protein>
    <submittedName>
        <fullName evidence="3">Uncharacterized protein</fullName>
    </submittedName>
</protein>